<dbReference type="InterPro" id="IPR058534">
    <property type="entry name" value="YjdF"/>
</dbReference>
<feature type="transmembrane region" description="Helical" evidence="1">
    <location>
        <begin position="59"/>
        <end position="80"/>
    </location>
</feature>
<protein>
    <submittedName>
        <fullName evidence="2">DUF2238 domain-containing protein</fullName>
    </submittedName>
</protein>
<dbReference type="Proteomes" id="UP000265816">
    <property type="component" value="Unassembled WGS sequence"/>
</dbReference>
<evidence type="ECO:0000313" key="2">
    <source>
        <dbReference type="EMBL" id="RID81410.1"/>
    </source>
</evidence>
<dbReference type="PIRSF" id="PIRSF020606">
    <property type="entry name" value="UCP020606"/>
    <property type="match status" value="1"/>
</dbReference>
<dbReference type="RefSeq" id="WP_119114955.1">
    <property type="nucleotide sequence ID" value="NZ_JABUHL010000008.1"/>
</dbReference>
<dbReference type="OrthoDB" id="9786473at2"/>
<dbReference type="AlphaFoldDB" id="A0A398B085"/>
<keyword evidence="3" id="KW-1185">Reference proteome</keyword>
<feature type="transmembrane region" description="Helical" evidence="1">
    <location>
        <begin position="176"/>
        <end position="194"/>
    </location>
</feature>
<gene>
    <name evidence="2" type="ORF">D1970_21930</name>
</gene>
<dbReference type="EMBL" id="QWVT01000070">
    <property type="protein sequence ID" value="RID81410.1"/>
    <property type="molecule type" value="Genomic_DNA"/>
</dbReference>
<accession>A0A398B085</accession>
<feature type="transmembrane region" description="Helical" evidence="1">
    <location>
        <begin position="7"/>
        <end position="26"/>
    </location>
</feature>
<feature type="transmembrane region" description="Helical" evidence="1">
    <location>
        <begin position="100"/>
        <end position="119"/>
    </location>
</feature>
<organism evidence="2 3">
    <name type="scientific">Mesobacillus zeae</name>
    <dbReference type="NCBI Taxonomy" id="1917180"/>
    <lineage>
        <taxon>Bacteria</taxon>
        <taxon>Bacillati</taxon>
        <taxon>Bacillota</taxon>
        <taxon>Bacilli</taxon>
        <taxon>Bacillales</taxon>
        <taxon>Bacillaceae</taxon>
        <taxon>Mesobacillus</taxon>
    </lineage>
</organism>
<feature type="transmembrane region" description="Helical" evidence="1">
    <location>
        <begin position="128"/>
        <end position="149"/>
    </location>
</feature>
<dbReference type="InterPro" id="IPR014509">
    <property type="entry name" value="YjdF-like"/>
</dbReference>
<comment type="caution">
    <text evidence="2">The sequence shown here is derived from an EMBL/GenBank/DDBJ whole genome shotgun (WGS) entry which is preliminary data.</text>
</comment>
<keyword evidence="1" id="KW-0812">Transmembrane</keyword>
<reference evidence="2 3" key="1">
    <citation type="submission" date="2018-08" db="EMBL/GenBank/DDBJ databases">
        <title>Bacillus jemisoniae sp. nov., Bacillus chryseoplanitiae sp. nov., Bacillus resnikiae sp. nov., and Bacillus frankliniae sp. nov., isolated from Viking spacecraft and associated surfaces.</title>
        <authorList>
            <person name="Seuylemezian A."/>
            <person name="Vaishampayan P."/>
        </authorList>
    </citation>
    <scope>NUCLEOTIDE SEQUENCE [LARGE SCALE GENOMIC DNA]</scope>
    <source>
        <strain evidence="2 3">JJ-247</strain>
    </source>
</reference>
<evidence type="ECO:0000256" key="1">
    <source>
        <dbReference type="SAM" id="Phobius"/>
    </source>
</evidence>
<evidence type="ECO:0000313" key="3">
    <source>
        <dbReference type="Proteomes" id="UP000265816"/>
    </source>
</evidence>
<proteinExistence type="predicted"/>
<dbReference type="Pfam" id="PF09997">
    <property type="entry name" value="DUF2238"/>
    <property type="match status" value="1"/>
</dbReference>
<name>A0A398B085_9BACI</name>
<feature type="transmembrane region" description="Helical" evidence="1">
    <location>
        <begin position="32"/>
        <end position="52"/>
    </location>
</feature>
<keyword evidence="1" id="KW-0472">Membrane</keyword>
<keyword evidence="1" id="KW-1133">Transmembrane helix</keyword>
<sequence>MVGEKITMLHLTLFLAAAGVFIWSGIKPAGYPIWILEVAPAVIGLTIIIATYSKFRLTTLSYSIIVILSIIMFVGGHYTYSRVPLFNWVKDVMNFDRNHYDRFGHLLKGLSVIVIREILIRKTALTKGFWLAAISLSISLAIAALYEIIEWLFSEISKGGKTAKDFLGNQGDIWDSQWDMSCTFIGSIIALLFLSKLHNKLLVRFLLKSK</sequence>